<proteinExistence type="predicted"/>
<evidence type="ECO:0000313" key="1">
    <source>
        <dbReference type="EMBL" id="KAJ2965778.1"/>
    </source>
</evidence>
<accession>A0ACC1MHQ0</accession>
<keyword evidence="2" id="KW-1185">Reference proteome</keyword>
<gene>
    <name evidence="1" type="ORF">NQ176_g10453</name>
</gene>
<reference evidence="1" key="1">
    <citation type="submission" date="2022-08" db="EMBL/GenBank/DDBJ databases">
        <title>Genome Sequence of Lecanicillium fungicola.</title>
        <authorList>
            <person name="Buettner E."/>
        </authorList>
    </citation>
    <scope>NUCLEOTIDE SEQUENCE</scope>
    <source>
        <strain evidence="1">Babe33</strain>
    </source>
</reference>
<comment type="caution">
    <text evidence="1">The sequence shown here is derived from an EMBL/GenBank/DDBJ whole genome shotgun (WGS) entry which is preliminary data.</text>
</comment>
<organism evidence="1 2">
    <name type="scientific">Zarea fungicola</name>
    <dbReference type="NCBI Taxonomy" id="93591"/>
    <lineage>
        <taxon>Eukaryota</taxon>
        <taxon>Fungi</taxon>
        <taxon>Dikarya</taxon>
        <taxon>Ascomycota</taxon>
        <taxon>Pezizomycotina</taxon>
        <taxon>Sordariomycetes</taxon>
        <taxon>Hypocreomycetidae</taxon>
        <taxon>Hypocreales</taxon>
        <taxon>Cordycipitaceae</taxon>
        <taxon>Zarea</taxon>
    </lineage>
</organism>
<dbReference type="Proteomes" id="UP001143910">
    <property type="component" value="Unassembled WGS sequence"/>
</dbReference>
<protein>
    <submittedName>
        <fullName evidence="1">Uncharacterized protein</fullName>
    </submittedName>
</protein>
<evidence type="ECO:0000313" key="2">
    <source>
        <dbReference type="Proteomes" id="UP001143910"/>
    </source>
</evidence>
<name>A0ACC1MHQ0_9HYPO</name>
<sequence length="209" mass="22192">MRPCPSVLSALEKLAARPKDTPPSLRVIFPDGTAISHHGVKLSSVPTKATPALSIARALLKPQSSSQDAGVGGGIAKYIAVCLDLDAPFPSFSFMGPIAHWIQADLIAVHEGVTANDDSEGFTTLEPESLPVMPYVGPGPPPPSAPHRYVFLLWEQPPNIGSSEAVREILSLSAEPGLMARIRWDQSVFETKMGLGEPLAANYFVATSV</sequence>
<dbReference type="EMBL" id="JANJQO010002856">
    <property type="protein sequence ID" value="KAJ2965778.1"/>
    <property type="molecule type" value="Genomic_DNA"/>
</dbReference>